<evidence type="ECO:0000313" key="3">
    <source>
        <dbReference type="Proteomes" id="UP001500620"/>
    </source>
</evidence>
<keyword evidence="3" id="KW-1185">Reference proteome</keyword>
<protein>
    <recommendedName>
        <fullName evidence="4">Transposase</fullName>
    </recommendedName>
</protein>
<proteinExistence type="predicted"/>
<evidence type="ECO:0000313" key="2">
    <source>
        <dbReference type="EMBL" id="GAA4264021.1"/>
    </source>
</evidence>
<feature type="compositionally biased region" description="Basic and acidic residues" evidence="1">
    <location>
        <begin position="28"/>
        <end position="41"/>
    </location>
</feature>
<feature type="region of interest" description="Disordered" evidence="1">
    <location>
        <begin position="1"/>
        <end position="79"/>
    </location>
</feature>
<sequence length="79" mass="8198">MAADSSPGGRPDDSRAWPVATCPCSTTGKEHPADDLAERYVRGQASSKNLGEDVEDGESGSDLSPTPRTAGAAKRRKPA</sequence>
<dbReference type="EMBL" id="BAABAT010000090">
    <property type="protein sequence ID" value="GAA4264021.1"/>
    <property type="molecule type" value="Genomic_DNA"/>
</dbReference>
<evidence type="ECO:0008006" key="4">
    <source>
        <dbReference type="Google" id="ProtNLM"/>
    </source>
</evidence>
<name>A0ABP8DVN8_9ACTN</name>
<gene>
    <name evidence="2" type="ORF">GCM10022255_113840</name>
</gene>
<reference evidence="3" key="1">
    <citation type="journal article" date="2019" name="Int. J. Syst. Evol. Microbiol.">
        <title>The Global Catalogue of Microorganisms (GCM) 10K type strain sequencing project: providing services to taxonomists for standard genome sequencing and annotation.</title>
        <authorList>
            <consortium name="The Broad Institute Genomics Platform"/>
            <consortium name="The Broad Institute Genome Sequencing Center for Infectious Disease"/>
            <person name="Wu L."/>
            <person name="Ma J."/>
        </authorList>
    </citation>
    <scope>NUCLEOTIDE SEQUENCE [LARGE SCALE GENOMIC DNA]</scope>
    <source>
        <strain evidence="3">JCM 17441</strain>
    </source>
</reference>
<accession>A0ABP8DVN8</accession>
<comment type="caution">
    <text evidence="2">The sequence shown here is derived from an EMBL/GenBank/DDBJ whole genome shotgun (WGS) entry which is preliminary data.</text>
</comment>
<evidence type="ECO:0000256" key="1">
    <source>
        <dbReference type="SAM" id="MobiDB-lite"/>
    </source>
</evidence>
<dbReference type="Proteomes" id="UP001500620">
    <property type="component" value="Unassembled WGS sequence"/>
</dbReference>
<organism evidence="2 3">
    <name type="scientific">Dactylosporangium darangshiense</name>
    <dbReference type="NCBI Taxonomy" id="579108"/>
    <lineage>
        <taxon>Bacteria</taxon>
        <taxon>Bacillati</taxon>
        <taxon>Actinomycetota</taxon>
        <taxon>Actinomycetes</taxon>
        <taxon>Micromonosporales</taxon>
        <taxon>Micromonosporaceae</taxon>
        <taxon>Dactylosporangium</taxon>
    </lineage>
</organism>